<dbReference type="Proteomes" id="UP000050465">
    <property type="component" value="Unassembled WGS sequence"/>
</dbReference>
<dbReference type="AlphaFoldDB" id="A0A0P8DK12"/>
<proteinExistence type="predicted"/>
<gene>
    <name evidence="1" type="ORF">HLUCCA11_01780</name>
</gene>
<evidence type="ECO:0000313" key="2">
    <source>
        <dbReference type="Proteomes" id="UP000050465"/>
    </source>
</evidence>
<accession>A0A0P8DK12</accession>
<organism evidence="1 2">
    <name type="scientific">Phormidesmis priestleyi Ana</name>
    <dbReference type="NCBI Taxonomy" id="1666911"/>
    <lineage>
        <taxon>Bacteria</taxon>
        <taxon>Bacillati</taxon>
        <taxon>Cyanobacteriota</taxon>
        <taxon>Cyanophyceae</taxon>
        <taxon>Leptolyngbyales</taxon>
        <taxon>Leptolyngbyaceae</taxon>
        <taxon>Phormidesmis</taxon>
    </lineage>
</organism>
<sequence length="334" mass="35194">MNRFLIASKSRSSESRSSKLLSSRSQSKQMKWALAVIAAPLSVAIFSPSVAAQNSEPTVECGAPLGPASLTVREIAGDTIFTYSQNPATVEVAEADITEPAFLDDARTLTFRNLSFDEAVQLIADNPIYYATLTETTVEALEDNGGFAPVRGSLVCAIAATPTPQPTPVTPTPVTPAPVTPPVTPAPVTPTPPAPPVVTSPTLADLPDGNYRMTSAEYPVRVVTDEELLANGGYLFVFRKRGDAVTGIFGHIDGETGACITGTVSGDTITGQAYTNDQPATINGTTYLGPLQVLQLGTPVNNLRYDGSVMNVESLFRINAGTRIPVETCEGQFS</sequence>
<dbReference type="PATRIC" id="fig|1666911.3.peg.1576"/>
<comment type="caution">
    <text evidence="1">The sequence shown here is derived from an EMBL/GenBank/DDBJ whole genome shotgun (WGS) entry which is preliminary data.</text>
</comment>
<keyword evidence="1" id="KW-0167">Capsid protein</keyword>
<reference evidence="1 2" key="1">
    <citation type="submission" date="2015-09" db="EMBL/GenBank/DDBJ databases">
        <title>Identification and resolution of microdiversity through metagenomic sequencing of parallel consortia.</title>
        <authorList>
            <person name="Nelson W.C."/>
            <person name="Romine M.F."/>
            <person name="Lindemann S.R."/>
        </authorList>
    </citation>
    <scope>NUCLEOTIDE SEQUENCE [LARGE SCALE GENOMIC DNA]</scope>
    <source>
        <strain evidence="1">Ana</strain>
    </source>
</reference>
<evidence type="ECO:0000313" key="1">
    <source>
        <dbReference type="EMBL" id="KPQ37183.1"/>
    </source>
</evidence>
<dbReference type="EMBL" id="LJZR01000002">
    <property type="protein sequence ID" value="KPQ37183.1"/>
    <property type="molecule type" value="Genomic_DNA"/>
</dbReference>
<keyword evidence="1" id="KW-0946">Virion</keyword>
<protein>
    <submittedName>
        <fullName evidence="1">Parvovirus coat protein VP1</fullName>
    </submittedName>
</protein>
<name>A0A0P8DK12_9CYAN</name>